<dbReference type="GO" id="GO:0004560">
    <property type="term" value="F:alpha-L-fucosidase activity"/>
    <property type="evidence" value="ECO:0007669"/>
    <property type="project" value="InterPro"/>
</dbReference>
<protein>
    <submittedName>
        <fullName evidence="5">Glycoside hydrolase family 95 protein</fullName>
    </submittedName>
</protein>
<feature type="chain" id="PRO_5032820136" evidence="1">
    <location>
        <begin position="28"/>
        <end position="799"/>
    </location>
</feature>
<dbReference type="Pfam" id="PF14498">
    <property type="entry name" value="Glyco_hyd_65N_2"/>
    <property type="match status" value="1"/>
</dbReference>
<proteinExistence type="predicted"/>
<dbReference type="FunFam" id="1.50.10.10:FF:000028">
    <property type="entry name" value="Alpha-L-fucosidase 2"/>
    <property type="match status" value="1"/>
</dbReference>
<dbReference type="AlphaFoldDB" id="A0A831PLW4"/>
<dbReference type="Proteomes" id="UP000886047">
    <property type="component" value="Unassembled WGS sequence"/>
</dbReference>
<evidence type="ECO:0000259" key="3">
    <source>
        <dbReference type="Pfam" id="PF21307"/>
    </source>
</evidence>
<dbReference type="Gene3D" id="1.50.10.10">
    <property type="match status" value="1"/>
</dbReference>
<dbReference type="PANTHER" id="PTHR31084">
    <property type="entry name" value="ALPHA-L-FUCOSIDASE 2"/>
    <property type="match status" value="1"/>
</dbReference>
<dbReference type="InterPro" id="IPR027414">
    <property type="entry name" value="GH95_N_dom"/>
</dbReference>
<gene>
    <name evidence="5" type="ORF">ENN90_15415</name>
</gene>
<dbReference type="PANTHER" id="PTHR31084:SF0">
    <property type="entry name" value="ALPHA-L-FUCOSIDASE 2"/>
    <property type="match status" value="1"/>
</dbReference>
<sequence>MNKSMKNRHFILLAIFPILFSSCQQLSEPGKTNPSLTLWYDKPAAEWTESLPLGNGRIGAMVYGETENETIQFNEETLWSGQPHDYANPGAHNYLEEIRQLLWEGKQDEAHELGNQQFMSQPFGQLSYLPFGNIELNFPGHKEVSSYRRQLNLENAVSSVFYEVDGVKFKREVFASAPDQAIVIRLEASENGALNFAAGLDSPHSDYEVSVDGDQIILKGKANNYHNELGRDGKPYPESKLTFEARLRIEHEGGGLVHYDDSIAVVNARKATLFLVAATSFVNYADISGNPEERCIEYLTNLEGKHYQTLKEKHIEDYRKLFNRVSLDLGSSEISERPTDQRLTSFYEDEDPSLVSLLFQYGRYLLISSSRPGTQPANLQGIWNDRLAPPWDSKYTININTEMNYWPAEMTNLSECAEPLFSMVEELSQTGQNVAKEHYNLNGWVTHHNTDLWRGAAPINNANHGIWPTGGAWLSQHLWWHYQYSGDKGFLKNRAYPALKEASRFFADYLVPWPENPEWLVSGPSNSPELGGLVMGPTMDHQIIRDLFANTIEAAEILGVDEDFAAMLKSKREKIAPNQIGKHGQLQEWLEDVDDPNEKHRHVSHLWGLHPGNEIHPITTPDLAEACKVTLSHRGDGGTGWSRAWKINFWARLLDGDHAFLLLKNLMVPSKSQETNYEDKGGLYFNLFDAHPPFQIDGNFGATSGIVEMLLQSHLRDENGDYYQDLLPALPAKLPNGRISGLKGRGGFEMDITWENEKLVAVKVKSLLGNTLNLRFLDKIISRETTAGETYLFGPKDFL</sequence>
<evidence type="ECO:0000256" key="1">
    <source>
        <dbReference type="SAM" id="SignalP"/>
    </source>
</evidence>
<feature type="domain" description="Glycosyl hydrolase family 95 catalytic" evidence="4">
    <location>
        <begin position="307"/>
        <end position="710"/>
    </location>
</feature>
<dbReference type="InterPro" id="IPR049053">
    <property type="entry name" value="AFCA-like_C"/>
</dbReference>
<keyword evidence="1" id="KW-0732">Signal</keyword>
<dbReference type="InterPro" id="IPR008928">
    <property type="entry name" value="6-hairpin_glycosidase_sf"/>
</dbReference>
<evidence type="ECO:0000259" key="4">
    <source>
        <dbReference type="Pfam" id="PF22124"/>
    </source>
</evidence>
<feature type="signal peptide" evidence="1">
    <location>
        <begin position="1"/>
        <end position="27"/>
    </location>
</feature>
<dbReference type="InterPro" id="IPR054363">
    <property type="entry name" value="GH95_cat"/>
</dbReference>
<accession>A0A831PLW4</accession>
<feature type="domain" description="Glycosyl hydrolase family 95 N-terminal" evidence="2">
    <location>
        <begin position="38"/>
        <end position="283"/>
    </location>
</feature>
<dbReference type="InterPro" id="IPR016518">
    <property type="entry name" value="Alpha-L-fucosidase"/>
</dbReference>
<dbReference type="PIRSF" id="PIRSF007663">
    <property type="entry name" value="UCP007663"/>
    <property type="match status" value="1"/>
</dbReference>
<dbReference type="InterPro" id="IPR012341">
    <property type="entry name" value="6hp_glycosidase-like_sf"/>
</dbReference>
<dbReference type="SUPFAM" id="SSF48208">
    <property type="entry name" value="Six-hairpin glycosidases"/>
    <property type="match status" value="1"/>
</dbReference>
<dbReference type="Pfam" id="PF21307">
    <property type="entry name" value="Glyco_hydro_95_C"/>
    <property type="match status" value="1"/>
</dbReference>
<dbReference type="Pfam" id="PF22124">
    <property type="entry name" value="Glyco_hydro_95_cat"/>
    <property type="match status" value="1"/>
</dbReference>
<dbReference type="GO" id="GO:0005975">
    <property type="term" value="P:carbohydrate metabolic process"/>
    <property type="evidence" value="ECO:0007669"/>
    <property type="project" value="InterPro"/>
</dbReference>
<feature type="domain" description="Alpha fucosidase A-like C-terminal" evidence="3">
    <location>
        <begin position="723"/>
        <end position="780"/>
    </location>
</feature>
<comment type="caution">
    <text evidence="5">The sequence shown here is derived from an EMBL/GenBank/DDBJ whole genome shotgun (WGS) entry which is preliminary data.</text>
</comment>
<reference evidence="5" key="1">
    <citation type="journal article" date="2020" name="mSystems">
        <title>Genome- and Community-Level Interaction Insights into Carbon Utilization and Element Cycling Functions of Hydrothermarchaeota in Hydrothermal Sediment.</title>
        <authorList>
            <person name="Zhou Z."/>
            <person name="Liu Y."/>
            <person name="Xu W."/>
            <person name="Pan J."/>
            <person name="Luo Z.H."/>
            <person name="Li M."/>
        </authorList>
    </citation>
    <scope>NUCLEOTIDE SEQUENCE [LARGE SCALE GENOMIC DNA]</scope>
    <source>
        <strain evidence="5">SpSt-1217</strain>
    </source>
</reference>
<organism evidence="5">
    <name type="scientific">Mariniphaga anaerophila</name>
    <dbReference type="NCBI Taxonomy" id="1484053"/>
    <lineage>
        <taxon>Bacteria</taxon>
        <taxon>Pseudomonadati</taxon>
        <taxon>Bacteroidota</taxon>
        <taxon>Bacteroidia</taxon>
        <taxon>Marinilabiliales</taxon>
        <taxon>Prolixibacteraceae</taxon>
        <taxon>Mariniphaga</taxon>
    </lineage>
</organism>
<name>A0A831PLW4_9BACT</name>
<evidence type="ECO:0000259" key="2">
    <source>
        <dbReference type="Pfam" id="PF14498"/>
    </source>
</evidence>
<evidence type="ECO:0000313" key="5">
    <source>
        <dbReference type="EMBL" id="HDR52985.1"/>
    </source>
</evidence>
<dbReference type="EMBL" id="DSDK01000864">
    <property type="protein sequence ID" value="HDR52985.1"/>
    <property type="molecule type" value="Genomic_DNA"/>
</dbReference>
<keyword evidence="5" id="KW-0378">Hydrolase</keyword>
<dbReference type="PROSITE" id="PS51257">
    <property type="entry name" value="PROKAR_LIPOPROTEIN"/>
    <property type="match status" value="1"/>
</dbReference>